<evidence type="ECO:0000313" key="26">
    <source>
        <dbReference type="EMBL" id="MID46604.1"/>
    </source>
</evidence>
<dbReference type="InterPro" id="IPR013762">
    <property type="entry name" value="Integrase-like_cat_sf"/>
</dbReference>
<evidence type="ECO:0000313" key="18">
    <source>
        <dbReference type="EMBL" id="EDH0976717.1"/>
    </source>
</evidence>
<dbReference type="GO" id="GO:0015074">
    <property type="term" value="P:DNA integration"/>
    <property type="evidence" value="ECO:0007669"/>
    <property type="project" value="UniProtKB-KW"/>
</dbReference>
<evidence type="ECO:0000313" key="16">
    <source>
        <dbReference type="EMBL" id="EDA9402580.1"/>
    </source>
</evidence>
<organism evidence="26">
    <name type="scientific">Salmonella enterica subsp. enterica serovar Braenderup</name>
    <dbReference type="NCBI Taxonomy" id="149391"/>
    <lineage>
        <taxon>Bacteria</taxon>
        <taxon>Pseudomonadati</taxon>
        <taxon>Pseudomonadota</taxon>
        <taxon>Gammaproteobacteria</taxon>
        <taxon>Enterobacterales</taxon>
        <taxon>Enterobacteriaceae</taxon>
        <taxon>Salmonella</taxon>
    </lineage>
</organism>
<dbReference type="EMBL" id="DAAMJL010000001">
    <property type="protein sequence ID" value="HAC6913748.1"/>
    <property type="molecule type" value="Genomic_DNA"/>
</dbReference>
<accession>A0A3Y1IT71</accession>
<dbReference type="PANTHER" id="PTHR30349:SF41">
    <property type="entry name" value="INTEGRASE_RECOMBINASE PROTEIN MJ0367-RELATED"/>
    <property type="match status" value="1"/>
</dbReference>
<dbReference type="PROSITE" id="PS51898">
    <property type="entry name" value="TYR_RECOMBINASE"/>
    <property type="match status" value="1"/>
</dbReference>
<evidence type="ECO:0000256" key="4">
    <source>
        <dbReference type="ARBA" id="ARBA00023172"/>
    </source>
</evidence>
<dbReference type="EMBL" id="DAARLP010000001">
    <property type="protein sequence ID" value="HAE2911092.1"/>
    <property type="molecule type" value="Genomic_DNA"/>
</dbReference>
<comment type="similarity">
    <text evidence="1">Belongs to the 'phage' integrase family.</text>
</comment>
<evidence type="ECO:0000313" key="19">
    <source>
        <dbReference type="EMBL" id="EDH6431312.1"/>
    </source>
</evidence>
<evidence type="ECO:0000313" key="24">
    <source>
        <dbReference type="EMBL" id="HAE6744555.1"/>
    </source>
</evidence>
<dbReference type="EMBL" id="AAHOXC010000009">
    <property type="protein sequence ID" value="EBY7385469.1"/>
    <property type="molecule type" value="Genomic_DNA"/>
</dbReference>
<evidence type="ECO:0000256" key="1">
    <source>
        <dbReference type="ARBA" id="ARBA00008857"/>
    </source>
</evidence>
<evidence type="ECO:0000313" key="17">
    <source>
        <dbReference type="EMBL" id="EDA9435747.1"/>
    </source>
</evidence>
<dbReference type="EMBL" id="AAMIHV010000033">
    <property type="protein sequence ID" value="EDH6431312.1"/>
    <property type="molecule type" value="Genomic_DNA"/>
</dbReference>
<dbReference type="Proteomes" id="UP000885308">
    <property type="component" value="Unassembled WGS sequence"/>
</dbReference>
<evidence type="ECO:0000313" key="8">
    <source>
        <dbReference type="EMBL" id="EBV9199560.1"/>
    </source>
</evidence>
<dbReference type="GO" id="GO:0006310">
    <property type="term" value="P:DNA recombination"/>
    <property type="evidence" value="ECO:0007669"/>
    <property type="project" value="UniProtKB-KW"/>
</dbReference>
<keyword evidence="4" id="KW-0233">DNA recombination</keyword>
<accession>A0A3T3G728</accession>
<evidence type="ECO:0000313" key="15">
    <source>
        <dbReference type="EMBL" id="ECU3484760.1"/>
    </source>
</evidence>
<dbReference type="EMBL" id="AAKPQX010000012">
    <property type="protein sequence ID" value="ECU3484760.1"/>
    <property type="molecule type" value="Genomic_DNA"/>
</dbReference>
<protein>
    <submittedName>
        <fullName evidence="16">Tyrosine-type recombinase/integrase</fullName>
    </submittedName>
</protein>
<dbReference type="SUPFAM" id="SSF56349">
    <property type="entry name" value="DNA breaking-rejoining enzymes"/>
    <property type="match status" value="1"/>
</dbReference>
<evidence type="ECO:0000313" key="13">
    <source>
        <dbReference type="EMBL" id="EBY7624985.1"/>
    </source>
</evidence>
<dbReference type="InterPro" id="IPR002104">
    <property type="entry name" value="Integrase_catalytic"/>
</dbReference>
<dbReference type="EMBL" id="AAHIXO010000001">
    <property type="protein sequence ID" value="EBW6730383.1"/>
    <property type="molecule type" value="Genomic_DNA"/>
</dbReference>
<proteinExistence type="inferred from homology"/>
<dbReference type="EMBL" id="AAHKXZ010000002">
    <property type="protein sequence ID" value="EBX3354056.1"/>
    <property type="molecule type" value="Genomic_DNA"/>
</dbReference>
<accession>A0A6C8XKK7</accession>
<keyword evidence="2" id="KW-0229">DNA integration</keyword>
<evidence type="ECO:0000313" key="25">
    <source>
        <dbReference type="EMBL" id="HAE9562576.1"/>
    </source>
</evidence>
<reference evidence="26" key="3">
    <citation type="submission" date="2018-06" db="EMBL/GenBank/DDBJ databases">
        <authorList>
            <consortium name="GenomeTrakr network: Whole genome sequencing for foodborne pathogen traceback"/>
        </authorList>
    </citation>
    <scope>NUCLEOTIDE SEQUENCE [LARGE SCALE GENOMIC DNA]</scope>
    <source>
        <strain evidence="26">FDA00007829</strain>
        <strain evidence="15">FSIS11812815</strain>
        <strain evidence="8">NY-N20005</strain>
    </source>
</reference>
<dbReference type="InterPro" id="IPR011010">
    <property type="entry name" value="DNA_brk_join_enz"/>
</dbReference>
<dbReference type="AlphaFoldDB" id="A0A3T3G728"/>
<dbReference type="EMBL" id="DAASRW010000001">
    <property type="protein sequence ID" value="HAE6744555.1"/>
    <property type="molecule type" value="Genomic_DNA"/>
</dbReference>
<evidence type="ECO:0000313" key="11">
    <source>
        <dbReference type="EMBL" id="EBX3354056.1"/>
    </source>
</evidence>
<evidence type="ECO:0000313" key="9">
    <source>
        <dbReference type="EMBL" id="EBW4102658.1"/>
    </source>
</evidence>
<dbReference type="EMBL" id="AAMGJL010000001">
    <property type="protein sequence ID" value="EDH0976717.1"/>
    <property type="molecule type" value="Genomic_DNA"/>
</dbReference>
<evidence type="ECO:0000313" key="7">
    <source>
        <dbReference type="EMBL" id="EBV3762030.1"/>
    </source>
</evidence>
<evidence type="ECO:0000313" key="23">
    <source>
        <dbReference type="EMBL" id="HAE5999387.1"/>
    </source>
</evidence>
<evidence type="ECO:0000256" key="2">
    <source>
        <dbReference type="ARBA" id="ARBA00022908"/>
    </source>
</evidence>
<dbReference type="EMBL" id="AALLSV010000010">
    <property type="protein sequence ID" value="EDA9402580.1"/>
    <property type="molecule type" value="Genomic_DNA"/>
</dbReference>
<name>A0A3T3G728_SALET</name>
<dbReference type="EMBL" id="AAHIGD010000001">
    <property type="protein sequence ID" value="EBW4102658.1"/>
    <property type="molecule type" value="Genomic_DNA"/>
</dbReference>
<dbReference type="EMBL" id="DAATPN010000008">
    <property type="protein sequence ID" value="HAE9562576.1"/>
    <property type="molecule type" value="Genomic_DNA"/>
</dbReference>
<evidence type="ECO:0000313" key="14">
    <source>
        <dbReference type="EMBL" id="ECB0524603.1"/>
    </source>
</evidence>
<dbReference type="EMBL" id="AAHFAS010000019">
    <property type="protein sequence ID" value="EBV3762030.1"/>
    <property type="molecule type" value="Genomic_DNA"/>
</dbReference>
<reference evidence="20" key="4">
    <citation type="submission" date="2018-07" db="EMBL/GenBank/DDBJ databases">
        <authorList>
            <consortium name="NCBI Pathogen Detection Project"/>
        </authorList>
    </citation>
    <scope>NUCLEOTIDE SEQUENCE</scope>
    <source>
        <strain evidence="22">10-2663</strain>
        <strain evidence="21">11-2318</strain>
        <strain evidence="23">12-7261</strain>
        <strain evidence="25">13-2733</strain>
        <strain evidence="24">13-2740</strain>
        <strain evidence="20">14-0315</strain>
    </source>
</reference>
<dbReference type="Gene3D" id="1.10.443.10">
    <property type="entry name" value="Intergrase catalytic core"/>
    <property type="match status" value="1"/>
</dbReference>
<evidence type="ECO:0000313" key="22">
    <source>
        <dbReference type="EMBL" id="HAE3939854.1"/>
    </source>
</evidence>
<evidence type="ECO:0000313" key="12">
    <source>
        <dbReference type="EMBL" id="EBY7385469.1"/>
    </source>
</evidence>
<evidence type="ECO:0000256" key="3">
    <source>
        <dbReference type="ARBA" id="ARBA00023125"/>
    </source>
</evidence>
<dbReference type="EMBL" id="AAHPAD010000001">
    <property type="protein sequence ID" value="EBY7624985.1"/>
    <property type="molecule type" value="Genomic_DNA"/>
</dbReference>
<dbReference type="RefSeq" id="WP_077910804.1">
    <property type="nucleotide sequence ID" value="NZ_CP022490.1"/>
</dbReference>
<reference evidence="20" key="1">
    <citation type="journal article" date="2018" name="Genome Biol.">
        <title>SKESA: strategic k-mer extension for scrupulous assemblies.</title>
        <authorList>
            <person name="Souvorov A."/>
            <person name="Agarwala R."/>
            <person name="Lipman D.J."/>
        </authorList>
    </citation>
    <scope>NUCLEOTIDE SEQUENCE</scope>
    <source>
        <strain evidence="22">10-2663</strain>
        <strain evidence="21">11-2318</strain>
        <strain evidence="23">12-7261</strain>
        <strain evidence="25">13-2733</strain>
        <strain evidence="24">13-2740</strain>
        <strain evidence="20">14-0315</strain>
    </source>
</reference>
<evidence type="ECO:0000259" key="5">
    <source>
        <dbReference type="PROSITE" id="PS51898"/>
    </source>
</evidence>
<evidence type="ECO:0000313" key="10">
    <source>
        <dbReference type="EMBL" id="EBW6730383.1"/>
    </source>
</evidence>
<dbReference type="GO" id="GO:0003677">
    <property type="term" value="F:DNA binding"/>
    <property type="evidence" value="ECO:0007669"/>
    <property type="project" value="UniProtKB-KW"/>
</dbReference>
<dbReference type="EMBL" id="AAHWIJ010000010">
    <property type="protein sequence ID" value="ECB0524603.1"/>
    <property type="molecule type" value="Genomic_DNA"/>
</dbReference>
<dbReference type="EMBL" id="RSGD01000013">
    <property type="protein sequence ID" value="MID46604.1"/>
    <property type="molecule type" value="Genomic_DNA"/>
</dbReference>
<dbReference type="EMBL" id="DAASLG010000002">
    <property type="protein sequence ID" value="HAE5999387.1"/>
    <property type="molecule type" value="Genomic_DNA"/>
</dbReference>
<evidence type="ECO:0000313" key="6">
    <source>
        <dbReference type="EMBL" id="EBU6915676.1"/>
    </source>
</evidence>
<gene>
    <name evidence="16" type="ORF">A4W49_13795</name>
    <name evidence="17" type="ORF">A4W57_02840</name>
    <name evidence="26" type="ORF">AIK92_16885</name>
    <name evidence="8" type="ORF">ASH82_02775</name>
    <name evidence="19" type="ORF">CB395_21210</name>
    <name evidence="12" type="ORF">D6J51_13190</name>
    <name evidence="13" type="ORF">D6K67_00680</name>
    <name evidence="6" type="ORF">DKU10_13320</name>
    <name evidence="7" type="ORF">DOJ23_10810</name>
    <name evidence="10" type="ORF">DP829_00680</name>
    <name evidence="9" type="ORF">DPJ44_00680</name>
    <name evidence="11" type="ORF">DPS10_04085</name>
    <name evidence="15" type="ORF">DY868_19080</name>
    <name evidence="14" type="ORF">EUX26_15775</name>
    <name evidence="20" type="ORF">G0D76_00685</name>
    <name evidence="21" type="ORF">G3408_000132</name>
    <name evidence="22" type="ORF">G4B28_001826</name>
    <name evidence="23" type="ORF">G4I58_000943</name>
    <name evidence="24" type="ORF">G4L02_000198</name>
    <name evidence="25" type="ORF">G4Y23_003350</name>
    <name evidence="18" type="ORF">GCZ77_00650</name>
</gene>
<evidence type="ECO:0000313" key="21">
    <source>
        <dbReference type="EMBL" id="HAE2911092.1"/>
    </source>
</evidence>
<dbReference type="EMBL" id="AAHCWL010000011">
    <property type="protein sequence ID" value="EBU6915676.1"/>
    <property type="molecule type" value="Genomic_DNA"/>
</dbReference>
<comment type="caution">
    <text evidence="26">The sequence shown here is derived from an EMBL/GenBank/DDBJ whole genome shotgun (WGS) entry which is preliminary data.</text>
</comment>
<dbReference type="InterPro" id="IPR050090">
    <property type="entry name" value="Tyrosine_recombinase_XerCD"/>
</dbReference>
<feature type="domain" description="Tyr recombinase" evidence="5">
    <location>
        <begin position="242"/>
        <end position="442"/>
    </location>
</feature>
<dbReference type="PANTHER" id="PTHR30349">
    <property type="entry name" value="PHAGE INTEGRASE-RELATED"/>
    <property type="match status" value="1"/>
</dbReference>
<dbReference type="EMBL" id="AALLTD010000002">
    <property type="protein sequence ID" value="EDA9435747.1"/>
    <property type="molecule type" value="Genomic_DNA"/>
</dbReference>
<dbReference type="EMBL" id="AAHGTQ010000002">
    <property type="protein sequence ID" value="EBV9199560.1"/>
    <property type="molecule type" value="Genomic_DNA"/>
</dbReference>
<reference evidence="6" key="2">
    <citation type="submission" date="2018-05" db="EMBL/GenBank/DDBJ databases">
        <authorList>
            <person name="Ashton P.M."/>
            <person name="Dallman T."/>
            <person name="Nair S."/>
            <person name="De Pinna E."/>
            <person name="Peters T."/>
            <person name="Grant K."/>
        </authorList>
    </citation>
    <scope>NUCLEOTIDE SEQUENCE</scope>
    <source>
        <strain evidence="7">105336</strain>
        <strain evidence="11">205626</strain>
        <strain evidence="17">223495</strain>
        <strain evidence="16">236276</strain>
        <strain evidence="10">271067</strain>
        <strain evidence="9">300664</strain>
        <strain evidence="13">329132</strain>
        <strain evidence="19">358409</strain>
        <strain evidence="12">394884</strain>
        <strain evidence="6">443566</strain>
        <strain evidence="14">555488</strain>
    </source>
</reference>
<evidence type="ECO:0000313" key="20">
    <source>
        <dbReference type="EMBL" id="HAC6913748.1"/>
    </source>
</evidence>
<dbReference type="EMBL" id="DAARUC010000010">
    <property type="protein sequence ID" value="HAE3939854.1"/>
    <property type="molecule type" value="Genomic_DNA"/>
</dbReference>
<sequence>MRKNDVPKIVPKFPLPNPSLKRRGNTYSVRVQLPSQILKIHSKKYSDVIVSLKRCTDLMTAQKMLKRVKIGFNLQRQLKAESVSEYRFKIKQLIFSLIDCEKSEEITMRDLLQTIVINQAKTDNAIFFKDWFPKYQKEKISSGEWTKGTEETNQTTYNELSFYLIDKNLASMTHGEFIEMRETYFKDKLKAGKSKSEDTLKATVNLRLSKIIAFFKWLQVKGIINENRAIDIKFKDKRSDNDKRGTFTNEQCHRILDLIHAGFSCNNSKRRTYGDDGESLVQQLIVLGMFTGARIAELQDLAKEDFLCDANGAPKGIYIHGAVKNSASERLIPLGDFPKWFKLDLSLFRTCRNEDYRYFTKDTLGKEVNKTIKKIIPEALEDNLTFHSFRHSFETRASKYENINTTHIDQITGHAFKDTGRKIYLAKNKNLDDIEHLFSVINKINLALLS</sequence>
<reference evidence="18" key="5">
    <citation type="submission" date="2019-10" db="EMBL/GenBank/DDBJ databases">
        <authorList>
            <consortium name="Veterinary Laboratory Investigation and Response Network"/>
        </authorList>
    </citation>
    <scope>NUCLEOTIDE SEQUENCE</scope>
    <source>
        <strain evidence="18">SAL-19-VL-WA-IL-0012</strain>
    </source>
</reference>
<keyword evidence="3" id="KW-0238">DNA-binding</keyword>